<evidence type="ECO:0000256" key="1">
    <source>
        <dbReference type="ARBA" id="ARBA00004120"/>
    </source>
</evidence>
<evidence type="ECO:0000256" key="3">
    <source>
        <dbReference type="ARBA" id="ARBA00022490"/>
    </source>
</evidence>
<name>A0A7R9YQN8_9CHLO</name>
<proteinExistence type="inferred from homology"/>
<reference evidence="8" key="1">
    <citation type="submission" date="2021-01" db="EMBL/GenBank/DDBJ databases">
        <authorList>
            <person name="Corre E."/>
            <person name="Pelletier E."/>
            <person name="Niang G."/>
            <person name="Scheremetjew M."/>
            <person name="Finn R."/>
            <person name="Kale V."/>
            <person name="Holt S."/>
            <person name="Cochrane G."/>
            <person name="Meng A."/>
            <person name="Brown T."/>
            <person name="Cohen L."/>
        </authorList>
    </citation>
    <scope>NUCLEOTIDE SEQUENCE</scope>
    <source>
        <strain evidence="8">CCMP219</strain>
    </source>
</reference>
<keyword evidence="6" id="KW-0966">Cell projection</keyword>
<sequence>MGDRSLDDEDFDYGAPAQYHDDDDANAAAKAVQNQPHDEEVALSDSASAFEGVGDAPPVETGLERGAAYDTSMIESQDDIQENAMGLAPQQAPSYDMDGGGGAGVGQARQGDFSEDGGADGGGGGGGGGTGGDAGEYNAMEFSNLNVTEEVRDLFKYIGRYKPHTIELATTLKPFVPDYIPSVGGIDEFIKVPRPDGKPDFLGLKVLDEPASKQSDPTVLTLQLRQHSKEATGNKQSMVGRIDHADGAQNKAKKIEQWVQSVSNIQKSKPAANVMYSRRMPEIEDLMQEWPPEMEEFLKKMKMPEGELDVDLKTYTRLICGVLDIPVYENPIESLHVLFSLYLEFKSNPIFQQQLDMGDGFGGMDLGEPAWADPNASIGQAVAGMVPPGLAPGGGESMGF</sequence>
<feature type="region of interest" description="Disordered" evidence="7">
    <location>
        <begin position="1"/>
        <end position="64"/>
    </location>
</feature>
<keyword evidence="5" id="KW-0206">Cytoskeleton</keyword>
<dbReference type="PANTHER" id="PTHR13376">
    <property type="entry name" value="INTRAFLAGELLAR TRANSPORT PROTEIN 46 HOMOLOG"/>
    <property type="match status" value="1"/>
</dbReference>
<accession>A0A7R9YQN8</accession>
<evidence type="ECO:0000256" key="4">
    <source>
        <dbReference type="ARBA" id="ARBA00023069"/>
    </source>
</evidence>
<dbReference type="GO" id="GO:0060271">
    <property type="term" value="P:cilium assembly"/>
    <property type="evidence" value="ECO:0007669"/>
    <property type="project" value="TreeGrafter"/>
</dbReference>
<dbReference type="GO" id="GO:0030992">
    <property type="term" value="C:intraciliary transport particle B"/>
    <property type="evidence" value="ECO:0007669"/>
    <property type="project" value="TreeGrafter"/>
</dbReference>
<dbReference type="GO" id="GO:0042073">
    <property type="term" value="P:intraciliary transport"/>
    <property type="evidence" value="ECO:0007669"/>
    <property type="project" value="InterPro"/>
</dbReference>
<protein>
    <recommendedName>
        <fullName evidence="9">Intraflagellar transport protein 46 homolog</fullName>
    </recommendedName>
</protein>
<evidence type="ECO:0000256" key="2">
    <source>
        <dbReference type="ARBA" id="ARBA00007700"/>
    </source>
</evidence>
<dbReference type="GO" id="GO:0005815">
    <property type="term" value="C:microtubule organizing center"/>
    <property type="evidence" value="ECO:0007669"/>
    <property type="project" value="TreeGrafter"/>
</dbReference>
<gene>
    <name evidence="8" type="ORF">CEUR00632_LOCUS2083</name>
</gene>
<dbReference type="AlphaFoldDB" id="A0A7R9YQN8"/>
<evidence type="ECO:0000256" key="7">
    <source>
        <dbReference type="SAM" id="MobiDB-lite"/>
    </source>
</evidence>
<comment type="subcellular location">
    <subcellularLocation>
        <location evidence="1">Cytoplasm</location>
        <location evidence="1">Cytoskeleton</location>
        <location evidence="1">Cilium basal body</location>
    </subcellularLocation>
</comment>
<keyword evidence="4" id="KW-0969">Cilium</keyword>
<evidence type="ECO:0000256" key="5">
    <source>
        <dbReference type="ARBA" id="ARBA00023212"/>
    </source>
</evidence>
<feature type="region of interest" description="Disordered" evidence="7">
    <location>
        <begin position="90"/>
        <end position="132"/>
    </location>
</feature>
<dbReference type="GO" id="GO:0031514">
    <property type="term" value="C:motile cilium"/>
    <property type="evidence" value="ECO:0007669"/>
    <property type="project" value="TreeGrafter"/>
</dbReference>
<dbReference type="Pfam" id="PF12317">
    <property type="entry name" value="IFT46_B_C"/>
    <property type="match status" value="1"/>
</dbReference>
<comment type="similarity">
    <text evidence="2">Belongs to the IFT46 family.</text>
</comment>
<feature type="compositionally biased region" description="Gly residues" evidence="7">
    <location>
        <begin position="119"/>
        <end position="132"/>
    </location>
</feature>
<dbReference type="PANTHER" id="PTHR13376:SF0">
    <property type="entry name" value="INTRAFLAGELLAR TRANSPORT PROTEIN 46 HOMOLOG"/>
    <property type="match status" value="1"/>
</dbReference>
<evidence type="ECO:0000256" key="6">
    <source>
        <dbReference type="ARBA" id="ARBA00023273"/>
    </source>
</evidence>
<evidence type="ECO:0000313" key="8">
    <source>
        <dbReference type="EMBL" id="CAD8282048.1"/>
    </source>
</evidence>
<keyword evidence="3" id="KW-0963">Cytoplasm</keyword>
<dbReference type="EMBL" id="HBEC01004550">
    <property type="protein sequence ID" value="CAD8282048.1"/>
    <property type="molecule type" value="Transcribed_RNA"/>
</dbReference>
<evidence type="ECO:0008006" key="9">
    <source>
        <dbReference type="Google" id="ProtNLM"/>
    </source>
</evidence>
<dbReference type="InterPro" id="IPR022088">
    <property type="entry name" value="Intraflagellar_transp_cmplxB"/>
</dbReference>
<organism evidence="8">
    <name type="scientific">Chlamydomonas euryale</name>
    <dbReference type="NCBI Taxonomy" id="1486919"/>
    <lineage>
        <taxon>Eukaryota</taxon>
        <taxon>Viridiplantae</taxon>
        <taxon>Chlorophyta</taxon>
        <taxon>core chlorophytes</taxon>
        <taxon>Chlorophyceae</taxon>
        <taxon>CS clade</taxon>
        <taxon>Chlamydomonadales</taxon>
        <taxon>Chlamydomonadaceae</taxon>
        <taxon>Chlamydomonas</taxon>
    </lineage>
</organism>
<feature type="compositionally biased region" description="Acidic residues" evidence="7">
    <location>
        <begin position="1"/>
        <end position="12"/>
    </location>
</feature>